<dbReference type="Proteomes" id="UP001189429">
    <property type="component" value="Unassembled WGS sequence"/>
</dbReference>
<protein>
    <submittedName>
        <fullName evidence="2">Uncharacterized protein</fullName>
    </submittedName>
</protein>
<gene>
    <name evidence="2" type="ORF">PCOR1329_LOCUS35317</name>
</gene>
<feature type="region of interest" description="Disordered" evidence="1">
    <location>
        <begin position="1"/>
        <end position="24"/>
    </location>
</feature>
<accession>A0ABN9T3X5</accession>
<evidence type="ECO:0000256" key="1">
    <source>
        <dbReference type="SAM" id="MobiDB-lite"/>
    </source>
</evidence>
<name>A0ABN9T3X5_9DINO</name>
<evidence type="ECO:0000313" key="3">
    <source>
        <dbReference type="Proteomes" id="UP001189429"/>
    </source>
</evidence>
<proteinExistence type="predicted"/>
<reference evidence="2" key="1">
    <citation type="submission" date="2023-10" db="EMBL/GenBank/DDBJ databases">
        <authorList>
            <person name="Chen Y."/>
            <person name="Shah S."/>
            <person name="Dougan E. K."/>
            <person name="Thang M."/>
            <person name="Chan C."/>
        </authorList>
    </citation>
    <scope>NUCLEOTIDE SEQUENCE [LARGE SCALE GENOMIC DNA]</scope>
</reference>
<keyword evidence="3" id="KW-1185">Reference proteome</keyword>
<comment type="caution">
    <text evidence="2">The sequence shown here is derived from an EMBL/GenBank/DDBJ whole genome shotgun (WGS) entry which is preliminary data.</text>
</comment>
<evidence type="ECO:0000313" key="2">
    <source>
        <dbReference type="EMBL" id="CAK0839700.1"/>
    </source>
</evidence>
<dbReference type="EMBL" id="CAUYUJ010014316">
    <property type="protein sequence ID" value="CAK0839700.1"/>
    <property type="molecule type" value="Genomic_DNA"/>
</dbReference>
<sequence>MEGLPAGGAAARRPTSRWRRKPARDAAHGLRSGALALASALCAGRCLLAGAPAAPAGRGRPSGSRGVLRLAAEGEAEFKPVVFDDSYDSYANRDERLRIPDYAVWILPRKKAAQQLLAWAEEEGVTEEQSDYLRDLAEKEVPKDWGVWALADSRGLETGGGFYMLPPRSPQVIVQIDAVDQDQNFIEFIAFSPAQLGPTPKELFQGWIESFAPKRQVIRRPEQLSLWELEVKGDRGSMAQISKGV</sequence>
<organism evidence="2 3">
    <name type="scientific">Prorocentrum cordatum</name>
    <dbReference type="NCBI Taxonomy" id="2364126"/>
    <lineage>
        <taxon>Eukaryota</taxon>
        <taxon>Sar</taxon>
        <taxon>Alveolata</taxon>
        <taxon>Dinophyceae</taxon>
        <taxon>Prorocentrales</taxon>
        <taxon>Prorocentraceae</taxon>
        <taxon>Prorocentrum</taxon>
    </lineage>
</organism>